<evidence type="ECO:0000313" key="5">
    <source>
        <dbReference type="Proteomes" id="UP000249248"/>
    </source>
</evidence>
<evidence type="ECO:0000256" key="2">
    <source>
        <dbReference type="ARBA" id="ARBA00022679"/>
    </source>
</evidence>
<proteinExistence type="predicted"/>
<dbReference type="GO" id="GO:0032259">
    <property type="term" value="P:methylation"/>
    <property type="evidence" value="ECO:0007669"/>
    <property type="project" value="UniProtKB-KW"/>
</dbReference>
<dbReference type="Gene3D" id="3.40.50.150">
    <property type="entry name" value="Vaccinia Virus protein VP39"/>
    <property type="match status" value="1"/>
</dbReference>
<dbReference type="RefSeq" id="WP_111064480.1">
    <property type="nucleotide sequence ID" value="NZ_JBHUCU010000016.1"/>
</dbReference>
<keyword evidence="5" id="KW-1185">Reference proteome</keyword>
<organism evidence="4 5">
    <name type="scientific">Putridiphycobacter roseus</name>
    <dbReference type="NCBI Taxonomy" id="2219161"/>
    <lineage>
        <taxon>Bacteria</taxon>
        <taxon>Pseudomonadati</taxon>
        <taxon>Bacteroidota</taxon>
        <taxon>Flavobacteriia</taxon>
        <taxon>Flavobacteriales</taxon>
        <taxon>Crocinitomicaceae</taxon>
        <taxon>Putridiphycobacter</taxon>
    </lineage>
</organism>
<keyword evidence="2 4" id="KW-0808">Transferase</keyword>
<protein>
    <submittedName>
        <fullName evidence="4">Class I SAM-dependent methyltransferase</fullName>
    </submittedName>
</protein>
<dbReference type="CDD" id="cd02440">
    <property type="entry name" value="AdoMet_MTases"/>
    <property type="match status" value="1"/>
</dbReference>
<evidence type="ECO:0000256" key="1">
    <source>
        <dbReference type="ARBA" id="ARBA00022603"/>
    </source>
</evidence>
<feature type="domain" description="Methyltransferase" evidence="3">
    <location>
        <begin position="46"/>
        <end position="138"/>
    </location>
</feature>
<comment type="caution">
    <text evidence="4">The sequence shown here is derived from an EMBL/GenBank/DDBJ whole genome shotgun (WGS) entry which is preliminary data.</text>
</comment>
<evidence type="ECO:0000313" key="4">
    <source>
        <dbReference type="EMBL" id="PZE15850.1"/>
    </source>
</evidence>
<sequence length="216" mass="24889">MDKYQVTFQTWNKVAEIYQDKFMNLDLYNDSYDVFLDLILKTNSSVLEIGCGPGNITKYLLSKKADLKIKGIDISENMIELSKKNNPTAEFEIMDCRKIDSLNTKFDAIICGFCIPYLSNNDCKKLISDCKYLLNDNGILYLSFIHGNYENSGYISGSNGDRTYFYYHNLNNLEKTLKSNHFVINKLIPINYIKIDGTDEIHTILISKKTNAQHRV</sequence>
<name>A0A2W1MXG0_9FLAO</name>
<dbReference type="EMBL" id="QKSB01000015">
    <property type="protein sequence ID" value="PZE15850.1"/>
    <property type="molecule type" value="Genomic_DNA"/>
</dbReference>
<dbReference type="OrthoDB" id="9789123at2"/>
<keyword evidence="1 4" id="KW-0489">Methyltransferase</keyword>
<dbReference type="PANTHER" id="PTHR43861:SF1">
    <property type="entry name" value="TRANS-ACONITATE 2-METHYLTRANSFERASE"/>
    <property type="match status" value="1"/>
</dbReference>
<dbReference type="GO" id="GO:0008168">
    <property type="term" value="F:methyltransferase activity"/>
    <property type="evidence" value="ECO:0007669"/>
    <property type="project" value="UniProtKB-KW"/>
</dbReference>
<dbReference type="AlphaFoldDB" id="A0A2W1MXG0"/>
<dbReference type="InterPro" id="IPR041698">
    <property type="entry name" value="Methyltransf_25"/>
</dbReference>
<dbReference type="PANTHER" id="PTHR43861">
    <property type="entry name" value="TRANS-ACONITATE 2-METHYLTRANSFERASE-RELATED"/>
    <property type="match status" value="1"/>
</dbReference>
<dbReference type="InterPro" id="IPR029063">
    <property type="entry name" value="SAM-dependent_MTases_sf"/>
</dbReference>
<reference evidence="4 5" key="1">
    <citation type="submission" date="2018-06" db="EMBL/GenBank/DDBJ databases">
        <title>The draft genome sequence of Crocinitomix sp. SM1701.</title>
        <authorList>
            <person name="Zhang X."/>
        </authorList>
    </citation>
    <scope>NUCLEOTIDE SEQUENCE [LARGE SCALE GENOMIC DNA]</scope>
    <source>
        <strain evidence="4 5">SM1701</strain>
    </source>
</reference>
<accession>A0A2W1MXG0</accession>
<dbReference type="SUPFAM" id="SSF53335">
    <property type="entry name" value="S-adenosyl-L-methionine-dependent methyltransferases"/>
    <property type="match status" value="1"/>
</dbReference>
<evidence type="ECO:0000259" key="3">
    <source>
        <dbReference type="Pfam" id="PF13649"/>
    </source>
</evidence>
<dbReference type="Pfam" id="PF13649">
    <property type="entry name" value="Methyltransf_25"/>
    <property type="match status" value="1"/>
</dbReference>
<gene>
    <name evidence="4" type="ORF">DNU06_15835</name>
</gene>
<dbReference type="Proteomes" id="UP000249248">
    <property type="component" value="Unassembled WGS sequence"/>
</dbReference>